<gene>
    <name evidence="2" type="ORF">DN069_16070</name>
</gene>
<organism evidence="2 3">
    <name type="scientific">Streptacidiphilus pinicola</name>
    <dbReference type="NCBI Taxonomy" id="2219663"/>
    <lineage>
        <taxon>Bacteria</taxon>
        <taxon>Bacillati</taxon>
        <taxon>Actinomycetota</taxon>
        <taxon>Actinomycetes</taxon>
        <taxon>Kitasatosporales</taxon>
        <taxon>Streptomycetaceae</taxon>
        <taxon>Streptacidiphilus</taxon>
    </lineage>
</organism>
<feature type="transmembrane region" description="Helical" evidence="1">
    <location>
        <begin position="182"/>
        <end position="204"/>
    </location>
</feature>
<name>A0A2X0IMZ0_9ACTN</name>
<sequence>MERHQELYADAVDPLDIAEGLERSGVGPQTAGRYRHGDVFSLAEELHVRVPRRAVEPPPVVGAWQRRATPAVAAGAAFAAVALLLWGLRALDLPVPPGAQVAVFTAVAVPTVGRGLPLPERALLALGVGGVLALGQGAGPPQLALAVGVGAAEWCARWYRHLGAGHVRARSSREFRSRMRPVLPAVALVYLAVLAGLTAAALALPAAVAGPGAAAQVAHAAHASYAAQAGWRSQGAVWAAQGGAGVALLLTLLLRHGDRTPTGLAALAAACGCVGLARVVPPHPDLTTWACALTAGSLLPYAWITLLSPAAHRPPPAGPDVTDAAEPGP</sequence>
<dbReference type="EMBL" id="QKYN01000061">
    <property type="protein sequence ID" value="RAG84681.1"/>
    <property type="molecule type" value="Genomic_DNA"/>
</dbReference>
<evidence type="ECO:0000256" key="1">
    <source>
        <dbReference type="SAM" id="Phobius"/>
    </source>
</evidence>
<accession>A0A2X0IMZ0</accession>
<keyword evidence="3" id="KW-1185">Reference proteome</keyword>
<keyword evidence="1" id="KW-0472">Membrane</keyword>
<protein>
    <recommendedName>
        <fullName evidence="4">Integral membrane protein</fullName>
    </recommendedName>
</protein>
<dbReference type="AlphaFoldDB" id="A0A2X0IMZ0"/>
<keyword evidence="1" id="KW-1133">Transmembrane helix</keyword>
<feature type="transmembrane region" description="Helical" evidence="1">
    <location>
        <begin position="235"/>
        <end position="254"/>
    </location>
</feature>
<proteinExistence type="predicted"/>
<evidence type="ECO:0008006" key="4">
    <source>
        <dbReference type="Google" id="ProtNLM"/>
    </source>
</evidence>
<reference evidence="2 3" key="1">
    <citation type="submission" date="2018-06" db="EMBL/GenBank/DDBJ databases">
        <title>Streptacidiphilus pinicola sp. nov., isolated from pine grove soil.</title>
        <authorList>
            <person name="Roh S.G."/>
            <person name="Park S."/>
            <person name="Kim M.-K."/>
            <person name="Yun B.-R."/>
            <person name="Park J."/>
            <person name="Kim M.J."/>
            <person name="Kim Y.S."/>
            <person name="Kim S.B."/>
        </authorList>
    </citation>
    <scope>NUCLEOTIDE SEQUENCE [LARGE SCALE GENOMIC DNA]</scope>
    <source>
        <strain evidence="2 3">MMS16-CNU450</strain>
    </source>
</reference>
<evidence type="ECO:0000313" key="2">
    <source>
        <dbReference type="EMBL" id="RAG84681.1"/>
    </source>
</evidence>
<dbReference type="Proteomes" id="UP000248889">
    <property type="component" value="Unassembled WGS sequence"/>
</dbReference>
<comment type="caution">
    <text evidence="2">The sequence shown here is derived from an EMBL/GenBank/DDBJ whole genome shotgun (WGS) entry which is preliminary data.</text>
</comment>
<keyword evidence="1" id="KW-0812">Transmembrane</keyword>
<evidence type="ECO:0000313" key="3">
    <source>
        <dbReference type="Proteomes" id="UP000248889"/>
    </source>
</evidence>